<proteinExistence type="predicted"/>
<organism evidence="3 4">
    <name type="scientific">Nepenthes gracilis</name>
    <name type="common">Slender pitcher plant</name>
    <dbReference type="NCBI Taxonomy" id="150966"/>
    <lineage>
        <taxon>Eukaryota</taxon>
        <taxon>Viridiplantae</taxon>
        <taxon>Streptophyta</taxon>
        <taxon>Embryophyta</taxon>
        <taxon>Tracheophyta</taxon>
        <taxon>Spermatophyta</taxon>
        <taxon>Magnoliopsida</taxon>
        <taxon>eudicotyledons</taxon>
        <taxon>Gunneridae</taxon>
        <taxon>Pentapetalae</taxon>
        <taxon>Caryophyllales</taxon>
        <taxon>Nepenthaceae</taxon>
        <taxon>Nepenthes</taxon>
    </lineage>
</organism>
<dbReference type="PANTHER" id="PTHR33223">
    <property type="entry name" value="CCHC-TYPE DOMAIN-CONTAINING PROTEIN"/>
    <property type="match status" value="1"/>
</dbReference>
<feature type="compositionally biased region" description="Low complexity" evidence="1">
    <location>
        <begin position="62"/>
        <end position="72"/>
    </location>
</feature>
<dbReference type="AlphaFoldDB" id="A0AAD3P350"/>
<dbReference type="Proteomes" id="UP001279734">
    <property type="component" value="Unassembled WGS sequence"/>
</dbReference>
<dbReference type="PANTHER" id="PTHR33223:SF10">
    <property type="entry name" value="AMINOTRANSFERASE-LIKE PLANT MOBILE DOMAIN-CONTAINING PROTEIN"/>
    <property type="match status" value="1"/>
</dbReference>
<sequence length="265" mass="29417">MVNTSLLSDPARDTTNPVTTLTGAMVNRAGGGVLSALLSRIGGADAGQQSSASTTLHAERATTTGGSTSSHSRSCHQKGWLEEEEAGQEAQKGWRQPGSSILPRSWPEQAYGTLRDSRLAAEPARDKTELRDYLNSIRSANVARIDPRVDKIWNRVFQEEERAIDLDRSPFTAEILSHLLPTKLKMPSLDLYDGDSDPVDHLDHFRTHLSIQGLEDSAMCRYFPLTLKGDARIWFHHLPSGTVSNFRELTDLFLAQYASSRREEK</sequence>
<gene>
    <name evidence="3" type="ORF">Nepgr_000142</name>
</gene>
<dbReference type="EMBL" id="BSYO01000001">
    <property type="protein sequence ID" value="GMG98302.1"/>
    <property type="molecule type" value="Genomic_DNA"/>
</dbReference>
<accession>A0AAD3P350</accession>
<name>A0AAD3P350_NEPGR</name>
<keyword evidence="4" id="KW-1185">Reference proteome</keyword>
<comment type="caution">
    <text evidence="3">The sequence shown here is derived from an EMBL/GenBank/DDBJ whole genome shotgun (WGS) entry which is preliminary data.</text>
</comment>
<reference evidence="3" key="1">
    <citation type="submission" date="2023-05" db="EMBL/GenBank/DDBJ databases">
        <title>Nepenthes gracilis genome sequencing.</title>
        <authorList>
            <person name="Fukushima K."/>
        </authorList>
    </citation>
    <scope>NUCLEOTIDE SEQUENCE</scope>
    <source>
        <strain evidence="3">SING2019-196</strain>
    </source>
</reference>
<feature type="region of interest" description="Disordered" evidence="1">
    <location>
        <begin position="45"/>
        <end position="105"/>
    </location>
</feature>
<evidence type="ECO:0000259" key="2">
    <source>
        <dbReference type="Pfam" id="PF03732"/>
    </source>
</evidence>
<evidence type="ECO:0000313" key="3">
    <source>
        <dbReference type="EMBL" id="GMG98302.1"/>
    </source>
</evidence>
<dbReference type="InterPro" id="IPR005162">
    <property type="entry name" value="Retrotrans_gag_dom"/>
</dbReference>
<feature type="compositionally biased region" description="Polar residues" evidence="1">
    <location>
        <begin position="47"/>
        <end position="56"/>
    </location>
</feature>
<evidence type="ECO:0000313" key="4">
    <source>
        <dbReference type="Proteomes" id="UP001279734"/>
    </source>
</evidence>
<protein>
    <recommendedName>
        <fullName evidence="2">Retrotransposon gag domain-containing protein</fullName>
    </recommendedName>
</protein>
<evidence type="ECO:0000256" key="1">
    <source>
        <dbReference type="SAM" id="MobiDB-lite"/>
    </source>
</evidence>
<dbReference type="Pfam" id="PF03732">
    <property type="entry name" value="Retrotrans_gag"/>
    <property type="match status" value="1"/>
</dbReference>
<feature type="domain" description="Retrotransposon gag" evidence="2">
    <location>
        <begin position="222"/>
        <end position="263"/>
    </location>
</feature>